<gene>
    <name evidence="5" type="ORF">GUK36_42445</name>
</gene>
<dbReference type="RefSeq" id="WP_024319805.1">
    <property type="nucleotide sequence ID" value="NZ_WXXP01000993.1"/>
</dbReference>
<proteinExistence type="predicted"/>
<protein>
    <submittedName>
        <fullName evidence="5">DUF1656 domain-containing protein</fullName>
    </submittedName>
</protein>
<reference evidence="5 6" key="1">
    <citation type="submission" date="2020-01" db="EMBL/GenBank/DDBJ databases">
        <title>Rhizobium genotypes associated with high levels of biological nitrogen fixation by grain legumes in a temperate-maritime cropping system.</title>
        <authorList>
            <person name="Maluk M."/>
            <person name="Francesc Ferrando Molina F."/>
            <person name="Lopez Del Egido L."/>
            <person name="Lafos M."/>
            <person name="Langarica-Fuentes A."/>
            <person name="Gebre Yohannes G."/>
            <person name="Young M.W."/>
            <person name="Martin P."/>
            <person name="Gantlett R."/>
            <person name="Kenicer G."/>
            <person name="Hawes C."/>
            <person name="Begg G.S."/>
            <person name="Quilliam R.S."/>
            <person name="Squire G.R."/>
            <person name="Poole P.S."/>
            <person name="Young P.W."/>
            <person name="Iannetta P.M."/>
            <person name="James E.K."/>
        </authorList>
    </citation>
    <scope>NUCLEOTIDE SEQUENCE [LARGE SCALE GENOMIC DNA]</scope>
    <source>
        <strain evidence="5 6">JHI944</strain>
    </source>
</reference>
<evidence type="ECO:0000256" key="2">
    <source>
        <dbReference type="ARBA" id="ARBA00022692"/>
    </source>
</evidence>
<dbReference type="AlphaFoldDB" id="A0A4Q8YVB8"/>
<dbReference type="Pfam" id="PF07869">
    <property type="entry name" value="DUF1656"/>
    <property type="match status" value="1"/>
</dbReference>
<keyword evidence="1" id="KW-1003">Cell membrane</keyword>
<dbReference type="InterPro" id="IPR012451">
    <property type="entry name" value="DUF1656"/>
</dbReference>
<dbReference type="EMBL" id="WXXP01000993">
    <property type="protein sequence ID" value="NEK55892.1"/>
    <property type="molecule type" value="Genomic_DNA"/>
</dbReference>
<accession>A0A4Q8YVB8</accession>
<evidence type="ECO:0000256" key="1">
    <source>
        <dbReference type="ARBA" id="ARBA00022475"/>
    </source>
</evidence>
<evidence type="ECO:0000256" key="3">
    <source>
        <dbReference type="ARBA" id="ARBA00022989"/>
    </source>
</evidence>
<keyword evidence="4" id="KW-0472">Membrane</keyword>
<dbReference type="Proteomes" id="UP000471409">
    <property type="component" value="Unassembled WGS sequence"/>
</dbReference>
<keyword evidence="3" id="KW-1133">Transmembrane helix</keyword>
<evidence type="ECO:0000313" key="6">
    <source>
        <dbReference type="Proteomes" id="UP000471409"/>
    </source>
</evidence>
<comment type="caution">
    <text evidence="5">The sequence shown here is derived from an EMBL/GenBank/DDBJ whole genome shotgun (WGS) entry which is preliminary data.</text>
</comment>
<sequence>MPAEFDLYGVYVPRLLVLMILSFMLVILIRRSLSWLGAYSLVWHRGLFDLSLYVLLLGAVSSLTRWYFV</sequence>
<evidence type="ECO:0000313" key="5">
    <source>
        <dbReference type="EMBL" id="NEK55892.1"/>
    </source>
</evidence>
<organism evidence="5 6">
    <name type="scientific">Rhizobium leguminosarum</name>
    <dbReference type="NCBI Taxonomy" id="384"/>
    <lineage>
        <taxon>Bacteria</taxon>
        <taxon>Pseudomonadati</taxon>
        <taxon>Pseudomonadota</taxon>
        <taxon>Alphaproteobacteria</taxon>
        <taxon>Hyphomicrobiales</taxon>
        <taxon>Rhizobiaceae</taxon>
        <taxon>Rhizobium/Agrobacterium group</taxon>
        <taxon>Rhizobium</taxon>
    </lineage>
</organism>
<name>A0A4Q8YVB8_RHILE</name>
<keyword evidence="2" id="KW-0812">Transmembrane</keyword>
<evidence type="ECO:0000256" key="4">
    <source>
        <dbReference type="ARBA" id="ARBA00023136"/>
    </source>
</evidence>
<dbReference type="GeneID" id="84672461"/>